<gene>
    <name evidence="9" type="ORF">HJC23_006323</name>
</gene>
<keyword evidence="10" id="KW-1185">Reference proteome</keyword>
<evidence type="ECO:0000256" key="5">
    <source>
        <dbReference type="ARBA" id="ARBA00023004"/>
    </source>
</evidence>
<dbReference type="Proteomes" id="UP001516023">
    <property type="component" value="Unassembled WGS sequence"/>
</dbReference>
<evidence type="ECO:0000259" key="8">
    <source>
        <dbReference type="PROSITE" id="PS51918"/>
    </source>
</evidence>
<feature type="region of interest" description="Disordered" evidence="7">
    <location>
        <begin position="529"/>
        <end position="548"/>
    </location>
</feature>
<organism evidence="9 10">
    <name type="scientific">Cyclotella cryptica</name>
    <dbReference type="NCBI Taxonomy" id="29204"/>
    <lineage>
        <taxon>Eukaryota</taxon>
        <taxon>Sar</taxon>
        <taxon>Stramenopiles</taxon>
        <taxon>Ochrophyta</taxon>
        <taxon>Bacillariophyta</taxon>
        <taxon>Coscinodiscophyceae</taxon>
        <taxon>Thalassiosirophycidae</taxon>
        <taxon>Stephanodiscales</taxon>
        <taxon>Stephanodiscaceae</taxon>
        <taxon>Cyclotella</taxon>
    </lineage>
</organism>
<dbReference type="Gene3D" id="3.20.20.70">
    <property type="entry name" value="Aldolase class I"/>
    <property type="match status" value="1"/>
</dbReference>
<comment type="cofactor">
    <cofactor evidence="1">
        <name>[4Fe-4S] cluster</name>
        <dbReference type="ChEBI" id="CHEBI:49883"/>
    </cofactor>
</comment>
<evidence type="ECO:0000256" key="4">
    <source>
        <dbReference type="ARBA" id="ARBA00022723"/>
    </source>
</evidence>
<keyword evidence="2" id="KW-0004">4Fe-4S</keyword>
<feature type="domain" description="Radical SAM core" evidence="8">
    <location>
        <begin position="235"/>
        <end position="509"/>
    </location>
</feature>
<reference evidence="9 10" key="1">
    <citation type="journal article" date="2020" name="G3 (Bethesda)">
        <title>Improved Reference Genome for Cyclotella cryptica CCMP332, a Model for Cell Wall Morphogenesis, Salinity Adaptation, and Lipid Production in Diatoms (Bacillariophyta).</title>
        <authorList>
            <person name="Roberts W.R."/>
            <person name="Downey K.M."/>
            <person name="Ruck E.C."/>
            <person name="Traller J.C."/>
            <person name="Alverson A.J."/>
        </authorList>
    </citation>
    <scope>NUCLEOTIDE SEQUENCE [LARGE SCALE GENOMIC DNA]</scope>
    <source>
        <strain evidence="9 10">CCMP332</strain>
    </source>
</reference>
<sequence length="548" mass="59694">MASLAWICSLTSTSCNAAYSSLPPSHRTATKPAHLEGTLLSSPRRSGAFSKLSSSTLPDIPKLITPEEESGKGLLSFTLEELSDKLGGYGRSTAVWDCIRRGIDPNLYYSKTHAIGDGDSSDRAVLNSWLDACAGDTSTHETSVSDDRNPLEFDKGQGLGQNAWDKLQSIMEKYHSCDETQRSRKKSARKEILCIENSIASLSHMKVSSDGTIKLLLKMVKDGLEVESVIIPWKEKGFSTLCVSSQVGCKQGCSFCATGREYEFLCIQCAFGKVPTKNANCFAIHSGMGKLRSLTADEITVQVYYASKVCRVINSKNTEQSDNMALPTIDNIVFMGMGEPADNALAVVSAANALADRRMFSLAQSKITISTVAPDESAFETLGKAPALLAWSVHAVKDSLRRQLVPTTKSLMEELRHGLVKALSNRSISMRRTMLEVVLISGVNDSDEDAELLSEFAQSIMRDVKGAKVIVNLIPFNDIGHPSHRTPSMERVLDFQRIVIQHGNESGTDKGLNPKVLCYLRTTRGDEESSACGQLATKRRPPIGKTGI</sequence>
<evidence type="ECO:0000256" key="3">
    <source>
        <dbReference type="ARBA" id="ARBA00022691"/>
    </source>
</evidence>
<dbReference type="AlphaFoldDB" id="A0ABD3NJ31"/>
<proteinExistence type="predicted"/>
<evidence type="ECO:0000256" key="2">
    <source>
        <dbReference type="ARBA" id="ARBA00022485"/>
    </source>
</evidence>
<evidence type="ECO:0000313" key="10">
    <source>
        <dbReference type="Proteomes" id="UP001516023"/>
    </source>
</evidence>
<keyword evidence="3" id="KW-0949">S-adenosyl-L-methionine</keyword>
<comment type="caution">
    <text evidence="9">The sequence shown here is derived from an EMBL/GenBank/DDBJ whole genome shotgun (WGS) entry which is preliminary data.</text>
</comment>
<evidence type="ECO:0000313" key="9">
    <source>
        <dbReference type="EMBL" id="KAL3775975.1"/>
    </source>
</evidence>
<dbReference type="InterPro" id="IPR007197">
    <property type="entry name" value="rSAM"/>
</dbReference>
<keyword evidence="4" id="KW-0479">Metal-binding</keyword>
<dbReference type="PANTHER" id="PTHR30544">
    <property type="entry name" value="23S RRNA METHYLTRANSFERASE"/>
    <property type="match status" value="1"/>
</dbReference>
<evidence type="ECO:0000256" key="1">
    <source>
        <dbReference type="ARBA" id="ARBA00001966"/>
    </source>
</evidence>
<name>A0ABD3NJ31_9STRA</name>
<dbReference type="EMBL" id="JABMIG020000519">
    <property type="protein sequence ID" value="KAL3775975.1"/>
    <property type="molecule type" value="Genomic_DNA"/>
</dbReference>
<keyword evidence="5" id="KW-0408">Iron</keyword>
<dbReference type="GO" id="GO:0051539">
    <property type="term" value="F:4 iron, 4 sulfur cluster binding"/>
    <property type="evidence" value="ECO:0007669"/>
    <property type="project" value="UniProtKB-KW"/>
</dbReference>
<dbReference type="PROSITE" id="PS51918">
    <property type="entry name" value="RADICAL_SAM"/>
    <property type="match status" value="1"/>
</dbReference>
<dbReference type="InterPro" id="IPR040072">
    <property type="entry name" value="Methyltransferase_A"/>
</dbReference>
<evidence type="ECO:0000256" key="7">
    <source>
        <dbReference type="SAM" id="MobiDB-lite"/>
    </source>
</evidence>
<evidence type="ECO:0000256" key="6">
    <source>
        <dbReference type="ARBA" id="ARBA00023014"/>
    </source>
</evidence>
<protein>
    <recommendedName>
        <fullName evidence="8">Radical SAM core domain-containing protein</fullName>
    </recommendedName>
</protein>
<keyword evidence="6" id="KW-0411">Iron-sulfur</keyword>
<accession>A0ABD3NJ31</accession>
<dbReference type="PANTHER" id="PTHR30544:SF5">
    <property type="entry name" value="RADICAL SAM CORE DOMAIN-CONTAINING PROTEIN"/>
    <property type="match status" value="1"/>
</dbReference>
<dbReference type="GO" id="GO:0046872">
    <property type="term" value="F:metal ion binding"/>
    <property type="evidence" value="ECO:0007669"/>
    <property type="project" value="UniProtKB-KW"/>
</dbReference>
<dbReference type="InterPro" id="IPR013785">
    <property type="entry name" value="Aldolase_TIM"/>
</dbReference>